<reference evidence="1" key="2">
    <citation type="submission" date="2023-06" db="EMBL/GenBank/DDBJ databases">
        <authorList>
            <consortium name="Lawrence Berkeley National Laboratory"/>
            <person name="Haridas S."/>
            <person name="Hensen N."/>
            <person name="Bonometti L."/>
            <person name="Westerberg I."/>
            <person name="Brannstrom I.O."/>
            <person name="Guillou S."/>
            <person name="Cros-Aarteil S."/>
            <person name="Calhoun S."/>
            <person name="Kuo A."/>
            <person name="Mondo S."/>
            <person name="Pangilinan J."/>
            <person name="Riley R."/>
            <person name="Labutti K."/>
            <person name="Andreopoulos B."/>
            <person name="Lipzen A."/>
            <person name="Chen C."/>
            <person name="Yanf M."/>
            <person name="Daum C."/>
            <person name="Ng V."/>
            <person name="Clum A."/>
            <person name="Steindorff A."/>
            <person name="Ohm R."/>
            <person name="Martin F."/>
            <person name="Silar P."/>
            <person name="Natvig D."/>
            <person name="Lalanne C."/>
            <person name="Gautier V."/>
            <person name="Ament-Velasquez S.L."/>
            <person name="Kruys A."/>
            <person name="Hutchinson M.I."/>
            <person name="Powell A.J."/>
            <person name="Barry K."/>
            <person name="Miller A.N."/>
            <person name="Grigoriev I.V."/>
            <person name="Debuchy R."/>
            <person name="Gladieux P."/>
            <person name="Thoren M.H."/>
            <person name="Johannesson H."/>
        </authorList>
    </citation>
    <scope>NUCLEOTIDE SEQUENCE</scope>
    <source>
        <strain evidence="1">CBS 314.62</strain>
    </source>
</reference>
<reference evidence="1" key="1">
    <citation type="journal article" date="2023" name="Mol. Phylogenet. Evol.">
        <title>Genome-scale phylogeny and comparative genomics of the fungal order Sordariales.</title>
        <authorList>
            <person name="Hensen N."/>
            <person name="Bonometti L."/>
            <person name="Westerberg I."/>
            <person name="Brannstrom I.O."/>
            <person name="Guillou S."/>
            <person name="Cros-Aarteil S."/>
            <person name="Calhoun S."/>
            <person name="Haridas S."/>
            <person name="Kuo A."/>
            <person name="Mondo S."/>
            <person name="Pangilinan J."/>
            <person name="Riley R."/>
            <person name="LaButti K."/>
            <person name="Andreopoulos B."/>
            <person name="Lipzen A."/>
            <person name="Chen C."/>
            <person name="Yan M."/>
            <person name="Daum C."/>
            <person name="Ng V."/>
            <person name="Clum A."/>
            <person name="Steindorff A."/>
            <person name="Ohm R.A."/>
            <person name="Martin F."/>
            <person name="Silar P."/>
            <person name="Natvig D.O."/>
            <person name="Lalanne C."/>
            <person name="Gautier V."/>
            <person name="Ament-Velasquez S.L."/>
            <person name="Kruys A."/>
            <person name="Hutchinson M.I."/>
            <person name="Powell A.J."/>
            <person name="Barry K."/>
            <person name="Miller A.N."/>
            <person name="Grigoriev I.V."/>
            <person name="Debuchy R."/>
            <person name="Gladieux P."/>
            <person name="Hiltunen Thoren M."/>
            <person name="Johannesson H."/>
        </authorList>
    </citation>
    <scope>NUCLEOTIDE SEQUENCE</scope>
    <source>
        <strain evidence="1">CBS 314.62</strain>
    </source>
</reference>
<evidence type="ECO:0000313" key="1">
    <source>
        <dbReference type="EMBL" id="KAK3685402.1"/>
    </source>
</evidence>
<dbReference type="AlphaFoldDB" id="A0AAE0X559"/>
<sequence>MAQPAPRKLPASGHFTVANPEEGYVYTTSVPCNMMSYTDGEGVGHEIFLPAGQAGKAAAGYFANEQWAELAKYPKWEKQGYTDEFYVITKFKAGFPDGDEGVVVKEAGEALVLDERGEVVLPGRGGGESK</sequence>
<dbReference type="Proteomes" id="UP001270362">
    <property type="component" value="Unassembled WGS sequence"/>
</dbReference>
<keyword evidence="2" id="KW-1185">Reference proteome</keyword>
<gene>
    <name evidence="1" type="ORF">B0T22DRAFT_492325</name>
</gene>
<dbReference type="EMBL" id="JAULSO010000003">
    <property type="protein sequence ID" value="KAK3685402.1"/>
    <property type="molecule type" value="Genomic_DNA"/>
</dbReference>
<comment type="caution">
    <text evidence="1">The sequence shown here is derived from an EMBL/GenBank/DDBJ whole genome shotgun (WGS) entry which is preliminary data.</text>
</comment>
<accession>A0AAE0X559</accession>
<name>A0AAE0X559_9PEZI</name>
<evidence type="ECO:0000313" key="2">
    <source>
        <dbReference type="Proteomes" id="UP001270362"/>
    </source>
</evidence>
<organism evidence="1 2">
    <name type="scientific">Podospora appendiculata</name>
    <dbReference type="NCBI Taxonomy" id="314037"/>
    <lineage>
        <taxon>Eukaryota</taxon>
        <taxon>Fungi</taxon>
        <taxon>Dikarya</taxon>
        <taxon>Ascomycota</taxon>
        <taxon>Pezizomycotina</taxon>
        <taxon>Sordariomycetes</taxon>
        <taxon>Sordariomycetidae</taxon>
        <taxon>Sordariales</taxon>
        <taxon>Podosporaceae</taxon>
        <taxon>Podospora</taxon>
    </lineage>
</organism>
<proteinExistence type="predicted"/>
<protein>
    <submittedName>
        <fullName evidence="1">Uncharacterized protein</fullName>
    </submittedName>
</protein>